<protein>
    <recommendedName>
        <fullName evidence="2">alpha-L-rhamnosidase</fullName>
        <ecNumber evidence="2">3.2.1.40</ecNumber>
    </recommendedName>
</protein>
<evidence type="ECO:0000259" key="6">
    <source>
        <dbReference type="Pfam" id="PF17389"/>
    </source>
</evidence>
<dbReference type="PROSITE" id="PS51257">
    <property type="entry name" value="PROKAR_LIPOPROTEIN"/>
    <property type="match status" value="1"/>
</dbReference>
<evidence type="ECO:0000259" key="4">
    <source>
        <dbReference type="Pfam" id="PF05592"/>
    </source>
</evidence>
<feature type="domain" description="Bacterial alpha-L-rhamnosidase N-terminal" evidence="5">
    <location>
        <begin position="186"/>
        <end position="338"/>
    </location>
</feature>
<dbReference type="InterPro" id="IPR035398">
    <property type="entry name" value="Bac_rhamnosid_C"/>
</dbReference>
<dbReference type="Gene3D" id="2.60.40.10">
    <property type="entry name" value="Immunoglobulins"/>
    <property type="match status" value="1"/>
</dbReference>
<dbReference type="GO" id="GO:0016787">
    <property type="term" value="F:hydrolase activity"/>
    <property type="evidence" value="ECO:0007669"/>
    <property type="project" value="UniProtKB-KW"/>
</dbReference>
<feature type="domain" description="Alpha-L-rhamnosidase six-hairpin glycosidase" evidence="6">
    <location>
        <begin position="475"/>
        <end position="819"/>
    </location>
</feature>
<dbReference type="SUPFAM" id="SSF48208">
    <property type="entry name" value="Six-hairpin glycosidases"/>
    <property type="match status" value="1"/>
</dbReference>
<dbReference type="InterPro" id="IPR012341">
    <property type="entry name" value="6hp_glycosidase-like_sf"/>
</dbReference>
<proteinExistence type="predicted"/>
<dbReference type="Pfam" id="PF05592">
    <property type="entry name" value="Bac_rhamnosid"/>
    <property type="match status" value="1"/>
</dbReference>
<dbReference type="InterPro" id="IPR008928">
    <property type="entry name" value="6-hairpin_glycosidase_sf"/>
</dbReference>
<evidence type="ECO:0000256" key="3">
    <source>
        <dbReference type="ARBA" id="ARBA00022801"/>
    </source>
</evidence>
<dbReference type="Gene3D" id="2.60.120.260">
    <property type="entry name" value="Galactose-binding domain-like"/>
    <property type="match status" value="2"/>
</dbReference>
<dbReference type="Gene3D" id="1.50.10.10">
    <property type="match status" value="1"/>
</dbReference>
<organism evidence="8 9">
    <name type="scientific">Catenovulum adriaticum</name>
    <dbReference type="NCBI Taxonomy" id="2984846"/>
    <lineage>
        <taxon>Bacteria</taxon>
        <taxon>Pseudomonadati</taxon>
        <taxon>Pseudomonadota</taxon>
        <taxon>Gammaproteobacteria</taxon>
        <taxon>Alteromonadales</taxon>
        <taxon>Alteromonadaceae</taxon>
        <taxon>Catenovulum</taxon>
    </lineage>
</organism>
<evidence type="ECO:0000313" key="8">
    <source>
        <dbReference type="EMBL" id="WAJ71734.1"/>
    </source>
</evidence>
<dbReference type="InterPro" id="IPR008902">
    <property type="entry name" value="Rhamnosid_concanavalin"/>
</dbReference>
<dbReference type="InterPro" id="IPR013737">
    <property type="entry name" value="Bac_rhamnosid_N"/>
</dbReference>
<dbReference type="Gene3D" id="2.60.420.10">
    <property type="entry name" value="Maltose phosphorylase, domain 3"/>
    <property type="match status" value="1"/>
</dbReference>
<reference evidence="8" key="1">
    <citation type="submission" date="2022-10" db="EMBL/GenBank/DDBJ databases">
        <title>Catenovulum adriacola sp. nov. isolated in the Harbour of Susak.</title>
        <authorList>
            <person name="Schoch T."/>
            <person name="Reich S.J."/>
            <person name="Stoeferle S."/>
            <person name="Flaiz M."/>
            <person name="Kazda M."/>
            <person name="Riedel C.U."/>
            <person name="Duerre P."/>
        </authorList>
    </citation>
    <scope>NUCLEOTIDE SEQUENCE</scope>
    <source>
        <strain evidence="8">TS8</strain>
        <plasmid evidence="8">pCadTS8_1</plasmid>
    </source>
</reference>
<comment type="catalytic activity">
    <reaction evidence="1">
        <text>Hydrolysis of terminal non-reducing alpha-L-rhamnose residues in alpha-L-rhamnosides.</text>
        <dbReference type="EC" id="3.2.1.40"/>
    </reaction>
</comment>
<dbReference type="InterPro" id="IPR035396">
    <property type="entry name" value="Bac_rhamnosid6H"/>
</dbReference>
<dbReference type="InterPro" id="IPR016007">
    <property type="entry name" value="Alpha_rhamnosid"/>
</dbReference>
<gene>
    <name evidence="8" type="ORF">OLW01_15455</name>
</gene>
<dbReference type="Proteomes" id="UP001163726">
    <property type="component" value="Plasmid pCadTS8_1"/>
</dbReference>
<dbReference type="PANTHER" id="PTHR33307">
    <property type="entry name" value="ALPHA-RHAMNOSIDASE (EUROFUNG)"/>
    <property type="match status" value="1"/>
</dbReference>
<evidence type="ECO:0000256" key="1">
    <source>
        <dbReference type="ARBA" id="ARBA00001445"/>
    </source>
</evidence>
<name>A0ABY7ATN7_9ALTE</name>
<dbReference type="RefSeq" id="WP_268076425.1">
    <property type="nucleotide sequence ID" value="NZ_CP109966.1"/>
</dbReference>
<evidence type="ECO:0000259" key="7">
    <source>
        <dbReference type="Pfam" id="PF17390"/>
    </source>
</evidence>
<dbReference type="Pfam" id="PF25788">
    <property type="entry name" value="Ig_Rha78A_N"/>
    <property type="match status" value="1"/>
</dbReference>
<feature type="domain" description="Alpha-L-rhamnosidase C-terminal" evidence="7">
    <location>
        <begin position="822"/>
        <end position="892"/>
    </location>
</feature>
<evidence type="ECO:0000313" key="9">
    <source>
        <dbReference type="Proteomes" id="UP001163726"/>
    </source>
</evidence>
<keyword evidence="8" id="KW-0614">Plasmid</keyword>
<dbReference type="Pfam" id="PF17389">
    <property type="entry name" value="Bac_rhamnosid6H"/>
    <property type="match status" value="1"/>
</dbReference>
<evidence type="ECO:0000256" key="2">
    <source>
        <dbReference type="ARBA" id="ARBA00012652"/>
    </source>
</evidence>
<keyword evidence="3 8" id="KW-0378">Hydrolase</keyword>
<geneLocation type="plasmid" evidence="8 9">
    <name>pCadTS8_1</name>
</geneLocation>
<dbReference type="EC" id="3.2.1.40" evidence="2"/>
<dbReference type="Pfam" id="PF08531">
    <property type="entry name" value="Bac_rhamnosid_N"/>
    <property type="match status" value="1"/>
</dbReference>
<dbReference type="InterPro" id="IPR013783">
    <property type="entry name" value="Ig-like_fold"/>
</dbReference>
<dbReference type="PIRSF" id="PIRSF010631">
    <property type="entry name" value="A-rhamnsds"/>
    <property type="match status" value="1"/>
</dbReference>
<dbReference type="PANTHER" id="PTHR33307:SF6">
    <property type="entry name" value="ALPHA-RHAMNOSIDASE (EUROFUNG)-RELATED"/>
    <property type="match status" value="1"/>
</dbReference>
<dbReference type="Pfam" id="PF17390">
    <property type="entry name" value="Bac_rhamnosid_C"/>
    <property type="match status" value="1"/>
</dbReference>
<accession>A0ABY7ATN7</accession>
<sequence>MNKANLIFILLCVFVTSSCQNIQSFTDGSKPLHLSVGEGFVEPIGYYEKQPRFSWKLPTTAAVEKQTAYQIQVSTSPNNIKTADLWDSNKVLSSQNSWIKYQGKQLTSRQKVFWRVRFWDEQKTASDWSEISSFELGLLTNDAWQAQWIRHPETGETITINKKNASFKNKLYRPQYLRKAFFSENKIKQARLYITAKGIFKAYINGQTISDDVMTPGWTDYLQRIETLTYDVTDMVNKGQNALAVTVAEGWHTGRILSLQPRDVKPSALLAQLEIEYVNGAKKIVTTDDSWQVTLNGPIRAASNYDGETYDANYEMPGWKQADFDSSQWNNAIKEPLDPKVALTPKRHTAPTTKLVLPARKIVEVANPQPGVVVFDMGQNMLGVPELNIPVIANQKVTVRFAEALNKNIFYTKNLRSAKATDYYIPAKSGDTKYIPSFTFHGYRYVELSGFDQSKKPDLSWVKGLVQHSDFNVHASFNSSHGKLNKLADNIVWGLRSNFLDIPTDCPQRDERLGWTGDAQVFARPSMYLADVYGFWAAWLQTVREEQAADGRVPNFIPTKQNKHTKGASSGWGDAAVIIPWELYQLTGDKQILSENYSMMQAWIKFHQSKLNNHISSLGSFGDWLQPFTQAKERVNRGDTPTALISTAYYARSLDYASRAAKALGFNNDAKNYAIQLEEVKQAFRARFYDEQTKVKTTATQTSYLLPLAFNLFTDEGDIKRAQTYLLEEINNANNHLRTGFLGTPLLAPVLQQMGRSDLMYTILFNETYPSWFYSINNGATTTWERWNSYSLTEGFSKASMNSLNHYAYGAIAEWFYTGILGVQLKAPGFTKFKVAPQFNPKLNQASGKVPTINGDISVHWSITNKQLLMTLTVPSNSQAELQLDNTQHIQVKKNGDLIKNSDKLTPGKYQITGITTL</sequence>
<keyword evidence="9" id="KW-1185">Reference proteome</keyword>
<feature type="domain" description="Alpha-L-rhamnosidase concanavalin-like" evidence="4">
    <location>
        <begin position="369"/>
        <end position="466"/>
    </location>
</feature>
<dbReference type="EMBL" id="CP109966">
    <property type="protein sequence ID" value="WAJ71734.1"/>
    <property type="molecule type" value="Genomic_DNA"/>
</dbReference>
<evidence type="ECO:0000259" key="5">
    <source>
        <dbReference type="Pfam" id="PF08531"/>
    </source>
</evidence>